<feature type="domain" description="Histidine kinase" evidence="9">
    <location>
        <begin position="287"/>
        <end position="500"/>
    </location>
</feature>
<dbReference type="SMART" id="SM00304">
    <property type="entry name" value="HAMP"/>
    <property type="match status" value="1"/>
</dbReference>
<evidence type="ECO:0000256" key="1">
    <source>
        <dbReference type="ARBA" id="ARBA00000085"/>
    </source>
</evidence>
<protein>
    <recommendedName>
        <fullName evidence="3">histidine kinase</fullName>
        <ecNumber evidence="3">2.7.13.3</ecNumber>
    </recommendedName>
</protein>
<feature type="transmembrane region" description="Helical" evidence="8">
    <location>
        <begin position="182"/>
        <end position="205"/>
    </location>
</feature>
<evidence type="ECO:0000256" key="4">
    <source>
        <dbReference type="ARBA" id="ARBA00022553"/>
    </source>
</evidence>
<dbReference type="EMBL" id="DXES01000166">
    <property type="protein sequence ID" value="HIX66116.1"/>
    <property type="molecule type" value="Genomic_DNA"/>
</dbReference>
<feature type="domain" description="HAMP" evidence="10">
    <location>
        <begin position="206"/>
        <end position="258"/>
    </location>
</feature>
<keyword evidence="8" id="KW-0812">Transmembrane</keyword>
<dbReference type="PROSITE" id="PS50109">
    <property type="entry name" value="HIS_KIN"/>
    <property type="match status" value="1"/>
</dbReference>
<dbReference type="GO" id="GO:0016036">
    <property type="term" value="P:cellular response to phosphate starvation"/>
    <property type="evidence" value="ECO:0007669"/>
    <property type="project" value="TreeGrafter"/>
</dbReference>
<dbReference type="InterPro" id="IPR036890">
    <property type="entry name" value="HATPase_C_sf"/>
</dbReference>
<evidence type="ECO:0000256" key="3">
    <source>
        <dbReference type="ARBA" id="ARBA00012438"/>
    </source>
</evidence>
<sequence length="511" mass="57947">MSGWGKLSFRGKLFSLILLIMAANVVVLLCMGSTLFEGFYQSRKTDDLRDAARSIRQAYLEDQGVLYDEISQIENQNVLVSLFVRGEDGRLELTYHSRSSQMFPDREPPAWMDVPPQLKKEADRRFQQLLEHLEQADDTLQVRQVEDQDQRPELALATRLGEGAYLYLQTPREYIKSVADLAVQYTAFLSIAILLVGSVPIYFLLNRVTKPVREVQRVAQRVAQLDFSQQCQVKGEDEFAKLGHSVNEMSRSLKEAVGKLMAANEVLQSDLERQQQTNRMRQQFVANVSHDFKTPLALMVSYAEALLEQEPAGQRQEYCAIIINEGNRLSRMVGRLLCLSKLESGIDRVEESVFCLSEVVDQELKRQRILLERQGLAVQRELDDGLIVQADYQKIELVVQNLVENAVKYTPAGGQLRVRSFAQGERCRVEVENTGRPIAQEDLGSLFDSFYRADKARTASEGYGLGLAVVRAVLEAHGQDYGAENLPDGVRFWFTLELAQLEEPEEDCEIP</sequence>
<dbReference type="AlphaFoldDB" id="A0A9D2B7Q0"/>
<dbReference type="InterPro" id="IPR003594">
    <property type="entry name" value="HATPase_dom"/>
</dbReference>
<keyword evidence="8" id="KW-1133">Transmembrane helix</keyword>
<proteinExistence type="predicted"/>
<dbReference type="InterPro" id="IPR004358">
    <property type="entry name" value="Sig_transdc_His_kin-like_C"/>
</dbReference>
<comment type="catalytic activity">
    <reaction evidence="1">
        <text>ATP + protein L-histidine = ADP + protein N-phospho-L-histidine.</text>
        <dbReference type="EC" id="2.7.13.3"/>
    </reaction>
</comment>
<dbReference type="InterPro" id="IPR003661">
    <property type="entry name" value="HisK_dim/P_dom"/>
</dbReference>
<name>A0A9D2B7Q0_9FIRM</name>
<comment type="subcellular location">
    <subcellularLocation>
        <location evidence="2">Membrane</location>
    </subcellularLocation>
</comment>
<dbReference type="EC" id="2.7.13.3" evidence="3"/>
<reference evidence="11" key="2">
    <citation type="submission" date="2021-04" db="EMBL/GenBank/DDBJ databases">
        <authorList>
            <person name="Gilroy R."/>
        </authorList>
    </citation>
    <scope>NUCLEOTIDE SEQUENCE</scope>
    <source>
        <strain evidence="11">CHK188-5543</strain>
    </source>
</reference>
<keyword evidence="6 11" id="KW-0418">Kinase</keyword>
<evidence type="ECO:0000259" key="10">
    <source>
        <dbReference type="PROSITE" id="PS50885"/>
    </source>
</evidence>
<dbReference type="InterPro" id="IPR050351">
    <property type="entry name" value="BphY/WalK/GraS-like"/>
</dbReference>
<dbReference type="PANTHER" id="PTHR45453:SF1">
    <property type="entry name" value="PHOSPHATE REGULON SENSOR PROTEIN PHOR"/>
    <property type="match status" value="1"/>
</dbReference>
<dbReference type="CDD" id="cd00082">
    <property type="entry name" value="HisKA"/>
    <property type="match status" value="1"/>
</dbReference>
<evidence type="ECO:0000256" key="8">
    <source>
        <dbReference type="SAM" id="Phobius"/>
    </source>
</evidence>
<evidence type="ECO:0000313" key="11">
    <source>
        <dbReference type="EMBL" id="HIX66116.1"/>
    </source>
</evidence>
<dbReference type="Gene3D" id="3.30.565.10">
    <property type="entry name" value="Histidine kinase-like ATPase, C-terminal domain"/>
    <property type="match status" value="1"/>
</dbReference>
<dbReference type="GO" id="GO:0005886">
    <property type="term" value="C:plasma membrane"/>
    <property type="evidence" value="ECO:0007669"/>
    <property type="project" value="TreeGrafter"/>
</dbReference>
<dbReference type="CDD" id="cd06225">
    <property type="entry name" value="HAMP"/>
    <property type="match status" value="1"/>
</dbReference>
<dbReference type="Proteomes" id="UP000886800">
    <property type="component" value="Unassembled WGS sequence"/>
</dbReference>
<dbReference type="SUPFAM" id="SSF47384">
    <property type="entry name" value="Homodimeric domain of signal transducing histidine kinase"/>
    <property type="match status" value="1"/>
</dbReference>
<dbReference type="Gene3D" id="1.10.287.130">
    <property type="match status" value="1"/>
</dbReference>
<dbReference type="GO" id="GO:0000155">
    <property type="term" value="F:phosphorelay sensor kinase activity"/>
    <property type="evidence" value="ECO:0007669"/>
    <property type="project" value="InterPro"/>
</dbReference>
<dbReference type="PROSITE" id="PS50885">
    <property type="entry name" value="HAMP"/>
    <property type="match status" value="1"/>
</dbReference>
<gene>
    <name evidence="11" type="ORF">H9736_07695</name>
</gene>
<dbReference type="SMART" id="SM00388">
    <property type="entry name" value="HisKA"/>
    <property type="match status" value="1"/>
</dbReference>
<keyword evidence="4" id="KW-0597">Phosphoprotein</keyword>
<evidence type="ECO:0000256" key="7">
    <source>
        <dbReference type="ARBA" id="ARBA00023012"/>
    </source>
</evidence>
<organism evidence="11 12">
    <name type="scientific">Candidatus Anaerotruncus excrementipullorum</name>
    <dbReference type="NCBI Taxonomy" id="2838465"/>
    <lineage>
        <taxon>Bacteria</taxon>
        <taxon>Bacillati</taxon>
        <taxon>Bacillota</taxon>
        <taxon>Clostridia</taxon>
        <taxon>Eubacteriales</taxon>
        <taxon>Oscillospiraceae</taxon>
        <taxon>Anaerotruncus</taxon>
    </lineage>
</organism>
<evidence type="ECO:0000256" key="2">
    <source>
        <dbReference type="ARBA" id="ARBA00004370"/>
    </source>
</evidence>
<keyword evidence="8" id="KW-0472">Membrane</keyword>
<keyword evidence="5" id="KW-0808">Transferase</keyword>
<evidence type="ECO:0000256" key="6">
    <source>
        <dbReference type="ARBA" id="ARBA00022777"/>
    </source>
</evidence>
<evidence type="ECO:0000313" key="12">
    <source>
        <dbReference type="Proteomes" id="UP000886800"/>
    </source>
</evidence>
<dbReference type="Pfam" id="PF00672">
    <property type="entry name" value="HAMP"/>
    <property type="match status" value="1"/>
</dbReference>
<dbReference type="SUPFAM" id="SSF55874">
    <property type="entry name" value="ATPase domain of HSP90 chaperone/DNA topoisomerase II/histidine kinase"/>
    <property type="match status" value="1"/>
</dbReference>
<evidence type="ECO:0000256" key="5">
    <source>
        <dbReference type="ARBA" id="ARBA00022679"/>
    </source>
</evidence>
<accession>A0A9D2B7Q0</accession>
<dbReference type="Pfam" id="PF00512">
    <property type="entry name" value="HisKA"/>
    <property type="match status" value="1"/>
</dbReference>
<dbReference type="Pfam" id="PF02518">
    <property type="entry name" value="HATPase_c"/>
    <property type="match status" value="1"/>
</dbReference>
<feature type="transmembrane region" description="Helical" evidence="8">
    <location>
        <begin position="13"/>
        <end position="36"/>
    </location>
</feature>
<dbReference type="InterPro" id="IPR005467">
    <property type="entry name" value="His_kinase_dom"/>
</dbReference>
<evidence type="ECO:0000259" key="9">
    <source>
        <dbReference type="PROSITE" id="PS50109"/>
    </source>
</evidence>
<dbReference type="FunFam" id="1.10.287.130:FF:000001">
    <property type="entry name" value="Two-component sensor histidine kinase"/>
    <property type="match status" value="1"/>
</dbReference>
<dbReference type="InterPro" id="IPR036097">
    <property type="entry name" value="HisK_dim/P_sf"/>
</dbReference>
<reference evidence="11" key="1">
    <citation type="journal article" date="2021" name="PeerJ">
        <title>Extensive microbial diversity within the chicken gut microbiome revealed by metagenomics and culture.</title>
        <authorList>
            <person name="Gilroy R."/>
            <person name="Ravi A."/>
            <person name="Getino M."/>
            <person name="Pursley I."/>
            <person name="Horton D.L."/>
            <person name="Alikhan N.F."/>
            <person name="Baker D."/>
            <person name="Gharbi K."/>
            <person name="Hall N."/>
            <person name="Watson M."/>
            <person name="Adriaenssens E.M."/>
            <person name="Foster-Nyarko E."/>
            <person name="Jarju S."/>
            <person name="Secka A."/>
            <person name="Antonio M."/>
            <person name="Oren A."/>
            <person name="Chaudhuri R.R."/>
            <person name="La Ragione R."/>
            <person name="Hildebrand F."/>
            <person name="Pallen M.J."/>
        </authorList>
    </citation>
    <scope>NUCLEOTIDE SEQUENCE</scope>
    <source>
        <strain evidence="11">CHK188-5543</strain>
    </source>
</reference>
<dbReference type="PANTHER" id="PTHR45453">
    <property type="entry name" value="PHOSPHATE REGULON SENSOR PROTEIN PHOR"/>
    <property type="match status" value="1"/>
</dbReference>
<comment type="caution">
    <text evidence="11">The sequence shown here is derived from an EMBL/GenBank/DDBJ whole genome shotgun (WGS) entry which is preliminary data.</text>
</comment>
<dbReference type="GO" id="GO:0004721">
    <property type="term" value="F:phosphoprotein phosphatase activity"/>
    <property type="evidence" value="ECO:0007669"/>
    <property type="project" value="TreeGrafter"/>
</dbReference>
<dbReference type="InterPro" id="IPR003660">
    <property type="entry name" value="HAMP_dom"/>
</dbReference>
<dbReference type="PRINTS" id="PR00344">
    <property type="entry name" value="BCTRLSENSOR"/>
</dbReference>
<dbReference type="SUPFAM" id="SSF158472">
    <property type="entry name" value="HAMP domain-like"/>
    <property type="match status" value="1"/>
</dbReference>
<dbReference type="SMART" id="SM00387">
    <property type="entry name" value="HATPase_c"/>
    <property type="match status" value="1"/>
</dbReference>
<keyword evidence="7" id="KW-0902">Two-component regulatory system</keyword>
<dbReference type="Gene3D" id="6.10.340.10">
    <property type="match status" value="1"/>
</dbReference>